<dbReference type="AlphaFoldDB" id="A0AAX0S7X8"/>
<sequence length="61" mass="6882">MGKTADAEEYGLSIIKRMFLQQLPFVEDVFVALLAQAKGEPFHKLLSDLQQKLQDSVSETQ</sequence>
<dbReference type="Proteomes" id="UP000260457">
    <property type="component" value="Chromosome"/>
</dbReference>
<reference evidence="1 4" key="2">
    <citation type="submission" date="2018-07" db="EMBL/GenBank/DDBJ databases">
        <title>The molecular basis for the intramolecular migration of carboxyl group in the catabolism of para-hydroxybenzoate via gentisate.</title>
        <authorList>
            <person name="Zhao H."/>
            <person name="Xu Y."/>
            <person name="Lin S."/>
            <person name="Spain J.C."/>
            <person name="Zhou N.-Y."/>
        </authorList>
    </citation>
    <scope>NUCLEOTIDE SEQUENCE [LARGE SCALE GENOMIC DNA]</scope>
    <source>
        <strain evidence="1 4">PHB-7a</strain>
    </source>
</reference>
<name>A0AAX0S7X8_9BACI</name>
<organism evidence="2 3">
    <name type="scientific">Peribacillus butanolivorans</name>
    <dbReference type="NCBI Taxonomy" id="421767"/>
    <lineage>
        <taxon>Bacteria</taxon>
        <taxon>Bacillati</taxon>
        <taxon>Bacillota</taxon>
        <taxon>Bacilli</taxon>
        <taxon>Bacillales</taxon>
        <taxon>Bacillaceae</taxon>
        <taxon>Peribacillus</taxon>
    </lineage>
</organism>
<reference evidence="2 3" key="1">
    <citation type="submission" date="2017-09" db="EMBL/GenBank/DDBJ databases">
        <title>Large-scale bioinformatics analysis of Bacillus genomes uncovers conserved roles of natural products in bacterial physiology.</title>
        <authorList>
            <consortium name="Agbiome Team Llc"/>
            <person name="Bleich R.M."/>
            <person name="Kirk G.J."/>
            <person name="Santa Maria K.C."/>
            <person name="Allen S.E."/>
            <person name="Farag S."/>
            <person name="Shank E.A."/>
            <person name="Bowers A."/>
        </authorList>
    </citation>
    <scope>NUCLEOTIDE SEQUENCE [LARGE SCALE GENOMIC DNA]</scope>
    <source>
        <strain evidence="2 3">AFS003229</strain>
    </source>
</reference>
<evidence type="ECO:0000313" key="4">
    <source>
        <dbReference type="Proteomes" id="UP000260457"/>
    </source>
</evidence>
<evidence type="ECO:0000313" key="2">
    <source>
        <dbReference type="EMBL" id="PEJ35086.1"/>
    </source>
</evidence>
<dbReference type="KEGG" id="pbut:DTO10_20495"/>
<dbReference type="EMBL" id="CP030926">
    <property type="protein sequence ID" value="AXN40523.1"/>
    <property type="molecule type" value="Genomic_DNA"/>
</dbReference>
<gene>
    <name evidence="2" type="ORF">CN689_07150</name>
    <name evidence="1" type="ORF">DTO10_20495</name>
</gene>
<evidence type="ECO:0000313" key="1">
    <source>
        <dbReference type="EMBL" id="AXN40523.1"/>
    </source>
</evidence>
<keyword evidence="4" id="KW-1185">Reference proteome</keyword>
<dbReference type="RefSeq" id="WP_098175362.1">
    <property type="nucleotide sequence ID" value="NZ_CP030926.1"/>
</dbReference>
<protein>
    <submittedName>
        <fullName evidence="2">Uncharacterized protein</fullName>
    </submittedName>
</protein>
<dbReference type="EMBL" id="NUEQ01000013">
    <property type="protein sequence ID" value="PEJ35086.1"/>
    <property type="molecule type" value="Genomic_DNA"/>
</dbReference>
<accession>A0AAX0S7X8</accession>
<proteinExistence type="predicted"/>
<dbReference type="GeneID" id="95400603"/>
<evidence type="ECO:0000313" key="3">
    <source>
        <dbReference type="Proteomes" id="UP000220106"/>
    </source>
</evidence>
<dbReference type="Proteomes" id="UP000220106">
    <property type="component" value="Unassembled WGS sequence"/>
</dbReference>